<evidence type="ECO:0000256" key="3">
    <source>
        <dbReference type="ARBA" id="ARBA00023274"/>
    </source>
</evidence>
<dbReference type="InterPro" id="IPR001705">
    <property type="entry name" value="Ribosomal_bL33"/>
</dbReference>
<gene>
    <name evidence="5" type="primary">rpmG</name>
    <name evidence="6" type="ORF">FC43_GL001740</name>
</gene>
<comment type="similarity">
    <text evidence="1 5">Belongs to the bacterial ribosomal protein bL33 family.</text>
</comment>
<dbReference type="EMBL" id="AZFK01000047">
    <property type="protein sequence ID" value="KRL89406.1"/>
    <property type="molecule type" value="Genomic_DNA"/>
</dbReference>
<accession>A0A0R1U8L0</accession>
<keyword evidence="2 5" id="KW-0689">Ribosomal protein</keyword>
<evidence type="ECO:0000313" key="6">
    <source>
        <dbReference type="EMBL" id="KRL89406.1"/>
    </source>
</evidence>
<keyword evidence="3 5" id="KW-0687">Ribonucleoprotein</keyword>
<dbReference type="GO" id="GO:0005737">
    <property type="term" value="C:cytoplasm"/>
    <property type="evidence" value="ECO:0007669"/>
    <property type="project" value="UniProtKB-ARBA"/>
</dbReference>
<dbReference type="GO" id="GO:1990904">
    <property type="term" value="C:ribonucleoprotein complex"/>
    <property type="evidence" value="ECO:0007669"/>
    <property type="project" value="UniProtKB-KW"/>
</dbReference>
<evidence type="ECO:0000313" key="7">
    <source>
        <dbReference type="Proteomes" id="UP000050816"/>
    </source>
</evidence>
<dbReference type="NCBIfam" id="NF001764">
    <property type="entry name" value="PRK00504.1"/>
    <property type="match status" value="1"/>
</dbReference>
<evidence type="ECO:0000256" key="2">
    <source>
        <dbReference type="ARBA" id="ARBA00022980"/>
    </source>
</evidence>
<proteinExistence type="inferred from homology"/>
<dbReference type="InterPro" id="IPR011332">
    <property type="entry name" value="Ribosomal_zn-bd"/>
</dbReference>
<dbReference type="GO" id="GO:0003735">
    <property type="term" value="F:structural constituent of ribosome"/>
    <property type="evidence" value="ECO:0007669"/>
    <property type="project" value="InterPro"/>
</dbReference>
<comment type="caution">
    <text evidence="6">The sequence shown here is derived from an EMBL/GenBank/DDBJ whole genome shotgun (WGS) entry which is preliminary data.</text>
</comment>
<sequence>MEVVTMAHRKVGLECSVCGSRNYSVNVSAAQQNQRLALKKFCKHCQKVTLHRQTR</sequence>
<dbReference type="Gene3D" id="2.20.28.120">
    <property type="entry name" value="Ribosomal protein L33"/>
    <property type="match status" value="1"/>
</dbReference>
<evidence type="ECO:0000256" key="5">
    <source>
        <dbReference type="HAMAP-Rule" id="MF_00294"/>
    </source>
</evidence>
<evidence type="ECO:0000256" key="1">
    <source>
        <dbReference type="ARBA" id="ARBA00007596"/>
    </source>
</evidence>
<dbReference type="SUPFAM" id="SSF57829">
    <property type="entry name" value="Zn-binding ribosomal proteins"/>
    <property type="match status" value="1"/>
</dbReference>
<dbReference type="GO" id="GO:0005840">
    <property type="term" value="C:ribosome"/>
    <property type="evidence" value="ECO:0007669"/>
    <property type="project" value="UniProtKB-KW"/>
</dbReference>
<dbReference type="GO" id="GO:0006412">
    <property type="term" value="P:translation"/>
    <property type="evidence" value="ECO:0007669"/>
    <property type="project" value="UniProtKB-UniRule"/>
</dbReference>
<reference evidence="6 7" key="1">
    <citation type="journal article" date="2015" name="Genome Announc.">
        <title>Expanding the biotechnology potential of lactobacilli through comparative genomics of 213 strains and associated genera.</title>
        <authorList>
            <person name="Sun Z."/>
            <person name="Harris H.M."/>
            <person name="McCann A."/>
            <person name="Guo C."/>
            <person name="Argimon S."/>
            <person name="Zhang W."/>
            <person name="Yang X."/>
            <person name="Jeffery I.B."/>
            <person name="Cooney J.C."/>
            <person name="Kagawa T.F."/>
            <person name="Liu W."/>
            <person name="Song Y."/>
            <person name="Salvetti E."/>
            <person name="Wrobel A."/>
            <person name="Rasinkangas P."/>
            <person name="Parkhill J."/>
            <person name="Rea M.C."/>
            <person name="O'Sullivan O."/>
            <person name="Ritari J."/>
            <person name="Douillard F.P."/>
            <person name="Paul Ross R."/>
            <person name="Yang R."/>
            <person name="Briner A.E."/>
            <person name="Felis G.E."/>
            <person name="de Vos W.M."/>
            <person name="Barrangou R."/>
            <person name="Klaenhammer T.R."/>
            <person name="Caufield P.W."/>
            <person name="Cui Y."/>
            <person name="Zhang H."/>
            <person name="O'Toole P.W."/>
        </authorList>
    </citation>
    <scope>NUCLEOTIDE SEQUENCE [LARGE SCALE GENOMIC DNA]</scope>
    <source>
        <strain evidence="6 7">DSM 15946</strain>
    </source>
</reference>
<dbReference type="HAMAP" id="MF_00294">
    <property type="entry name" value="Ribosomal_bL33"/>
    <property type="match status" value="1"/>
</dbReference>
<dbReference type="Proteomes" id="UP000050816">
    <property type="component" value="Unassembled WGS sequence"/>
</dbReference>
<evidence type="ECO:0000256" key="4">
    <source>
        <dbReference type="ARBA" id="ARBA00035176"/>
    </source>
</evidence>
<protein>
    <recommendedName>
        <fullName evidence="4 5">Large ribosomal subunit protein bL33</fullName>
    </recommendedName>
</protein>
<dbReference type="PATRIC" id="fig|1423760.3.peg.1816"/>
<name>A0A0R1U8L0_9LACO</name>
<dbReference type="Pfam" id="PF00471">
    <property type="entry name" value="Ribosomal_L33"/>
    <property type="match status" value="1"/>
</dbReference>
<dbReference type="InterPro" id="IPR038584">
    <property type="entry name" value="Ribosomal_bL33_sf"/>
</dbReference>
<dbReference type="NCBIfam" id="TIGR01023">
    <property type="entry name" value="rpmG_bact"/>
    <property type="match status" value="1"/>
</dbReference>
<organism evidence="6 7">
    <name type="scientific">Limosilactobacillus ingluviei DSM 15946</name>
    <dbReference type="NCBI Taxonomy" id="1423760"/>
    <lineage>
        <taxon>Bacteria</taxon>
        <taxon>Bacillati</taxon>
        <taxon>Bacillota</taxon>
        <taxon>Bacilli</taxon>
        <taxon>Lactobacillales</taxon>
        <taxon>Lactobacillaceae</taxon>
        <taxon>Limosilactobacillus</taxon>
    </lineage>
</organism>
<dbReference type="AlphaFoldDB" id="A0A0R1U8L0"/>